<dbReference type="EMBL" id="JAAAWO010000002">
    <property type="protein sequence ID" value="NDW14872.1"/>
    <property type="molecule type" value="Genomic_DNA"/>
</dbReference>
<comment type="subcellular location">
    <subcellularLocation>
        <location evidence="2 15 17">Cytoplasm</location>
    </subcellularLocation>
</comment>
<evidence type="ECO:0000256" key="15">
    <source>
        <dbReference type="HAMAP-Rule" id="MF_00605"/>
    </source>
</evidence>
<dbReference type="Pfam" id="PF01746">
    <property type="entry name" value="tRNA_m1G_MT"/>
    <property type="match status" value="1"/>
</dbReference>
<evidence type="ECO:0000256" key="9">
    <source>
        <dbReference type="ARBA" id="ARBA00022679"/>
    </source>
</evidence>
<reference evidence="19 20" key="1">
    <citation type="submission" date="2020-01" db="EMBL/GenBank/DDBJ databases">
        <title>Genomes of bacteria type strains.</title>
        <authorList>
            <person name="Chen J."/>
            <person name="Zhu S."/>
            <person name="Yang J."/>
        </authorList>
    </citation>
    <scope>NUCLEOTIDE SEQUENCE [LARGE SCALE GENOMIC DNA]</scope>
    <source>
        <strain evidence="19 20">LMG 24078</strain>
    </source>
</reference>
<name>A0A6N9TEH5_9ALTE</name>
<dbReference type="Proteomes" id="UP000471381">
    <property type="component" value="Unassembled WGS sequence"/>
</dbReference>
<dbReference type="Gene3D" id="1.10.1270.20">
    <property type="entry name" value="tRNA(m1g37)methyltransferase, domain 2"/>
    <property type="match status" value="1"/>
</dbReference>
<keyword evidence="20" id="KW-1185">Reference proteome</keyword>
<proteinExistence type="inferred from homology"/>
<evidence type="ECO:0000256" key="6">
    <source>
        <dbReference type="ARBA" id="ARBA00014679"/>
    </source>
</evidence>
<evidence type="ECO:0000313" key="20">
    <source>
        <dbReference type="Proteomes" id="UP000471381"/>
    </source>
</evidence>
<dbReference type="PANTHER" id="PTHR46417:SF1">
    <property type="entry name" value="TRNA (GUANINE-N(1)-)-METHYLTRANSFERASE"/>
    <property type="match status" value="1"/>
</dbReference>
<evidence type="ECO:0000256" key="13">
    <source>
        <dbReference type="ARBA" id="ARBA00033392"/>
    </source>
</evidence>
<evidence type="ECO:0000313" key="19">
    <source>
        <dbReference type="EMBL" id="NDW14872.1"/>
    </source>
</evidence>
<dbReference type="InterPro" id="IPR016009">
    <property type="entry name" value="tRNA_MeTrfase_TRMD/TRM10"/>
</dbReference>
<evidence type="ECO:0000256" key="3">
    <source>
        <dbReference type="ARBA" id="ARBA00007630"/>
    </source>
</evidence>
<dbReference type="AlphaFoldDB" id="A0A6N9TEH5"/>
<comment type="catalytic activity">
    <reaction evidence="14 15 17">
        <text>guanosine(37) in tRNA + S-adenosyl-L-methionine = N(1)-methylguanosine(37) in tRNA + S-adenosyl-L-homocysteine + H(+)</text>
        <dbReference type="Rhea" id="RHEA:36899"/>
        <dbReference type="Rhea" id="RHEA-COMP:10145"/>
        <dbReference type="Rhea" id="RHEA-COMP:10147"/>
        <dbReference type="ChEBI" id="CHEBI:15378"/>
        <dbReference type="ChEBI" id="CHEBI:57856"/>
        <dbReference type="ChEBI" id="CHEBI:59789"/>
        <dbReference type="ChEBI" id="CHEBI:73542"/>
        <dbReference type="ChEBI" id="CHEBI:74269"/>
        <dbReference type="EC" id="2.1.1.228"/>
    </reaction>
</comment>
<dbReference type="InterPro" id="IPR023148">
    <property type="entry name" value="tRNA_m1G_MeTrfase_C_sf"/>
</dbReference>
<dbReference type="CDD" id="cd18080">
    <property type="entry name" value="TrmD-like"/>
    <property type="match status" value="1"/>
</dbReference>
<dbReference type="InterPro" id="IPR029026">
    <property type="entry name" value="tRNA_m1G_MTases_N"/>
</dbReference>
<evidence type="ECO:0000256" key="4">
    <source>
        <dbReference type="ARBA" id="ARBA00011738"/>
    </source>
</evidence>
<dbReference type="Gene3D" id="3.40.1280.10">
    <property type="match status" value="1"/>
</dbReference>
<sequence length="253" mass="28244">MTPEKWFGVISLFPDMFSPFTQQGVIGRAVKSGKISVDTFNPRDFTHDRHRTVDDRPYGGGPGMLMMVKPLTDAIHAAKNIGGENSKVIYLSPQGKPLDQAGVKRLASIERTILICGRYEGIDERVIESHVDEEVSIGDYVLSGGELPAMVLMDAVARLVPGVLGHKASAVEDSFTDGLLDCPHYTRPEVLEGQKVPEVLLSGDHEKIRQWRLMQSLGRTMQRRPDLLNHLALTEEQMRLLELFQAQLRRDDS</sequence>
<dbReference type="NCBIfam" id="TIGR00088">
    <property type="entry name" value="trmD"/>
    <property type="match status" value="1"/>
</dbReference>
<keyword evidence="9 15" id="KW-0808">Transferase</keyword>
<dbReference type="FunFam" id="3.40.1280.10:FF:000001">
    <property type="entry name" value="tRNA (guanine-N(1)-)-methyltransferase"/>
    <property type="match status" value="1"/>
</dbReference>
<feature type="binding site" evidence="15 16">
    <location>
        <position position="117"/>
    </location>
    <ligand>
        <name>S-adenosyl-L-methionine</name>
        <dbReference type="ChEBI" id="CHEBI:59789"/>
    </ligand>
</feature>
<feature type="domain" description="tRNA methyltransferase TRMD/TRM10-type" evidence="18">
    <location>
        <begin position="6"/>
        <end position="229"/>
    </location>
</feature>
<dbReference type="HAMAP" id="MF_00605">
    <property type="entry name" value="TrmD"/>
    <property type="match status" value="1"/>
</dbReference>
<dbReference type="GO" id="GO:0005829">
    <property type="term" value="C:cytosol"/>
    <property type="evidence" value="ECO:0007669"/>
    <property type="project" value="TreeGrafter"/>
</dbReference>
<evidence type="ECO:0000256" key="17">
    <source>
        <dbReference type="RuleBase" id="RU003464"/>
    </source>
</evidence>
<evidence type="ECO:0000256" key="16">
    <source>
        <dbReference type="PIRSR" id="PIRSR000386-1"/>
    </source>
</evidence>
<evidence type="ECO:0000256" key="11">
    <source>
        <dbReference type="ARBA" id="ARBA00022694"/>
    </source>
</evidence>
<feature type="binding site" evidence="15 16">
    <location>
        <begin position="137"/>
        <end position="142"/>
    </location>
    <ligand>
        <name>S-adenosyl-L-methionine</name>
        <dbReference type="ChEBI" id="CHEBI:59789"/>
    </ligand>
</feature>
<dbReference type="InterPro" id="IPR029028">
    <property type="entry name" value="Alpha/beta_knot_MTases"/>
</dbReference>
<evidence type="ECO:0000256" key="5">
    <source>
        <dbReference type="ARBA" id="ARBA00012807"/>
    </source>
</evidence>
<keyword evidence="10 15" id="KW-0949">S-adenosyl-L-methionine</keyword>
<evidence type="ECO:0000256" key="2">
    <source>
        <dbReference type="ARBA" id="ARBA00004496"/>
    </source>
</evidence>
<dbReference type="RefSeq" id="WP_163105405.1">
    <property type="nucleotide sequence ID" value="NZ_JAAAWO010000002.1"/>
</dbReference>
<dbReference type="GO" id="GO:0052906">
    <property type="term" value="F:tRNA (guanine(37)-N1)-methyltransferase activity"/>
    <property type="evidence" value="ECO:0007669"/>
    <property type="project" value="UniProtKB-UniRule"/>
</dbReference>
<evidence type="ECO:0000256" key="14">
    <source>
        <dbReference type="ARBA" id="ARBA00047783"/>
    </source>
</evidence>
<evidence type="ECO:0000256" key="1">
    <source>
        <dbReference type="ARBA" id="ARBA00002634"/>
    </source>
</evidence>
<dbReference type="EC" id="2.1.1.228" evidence="5 15"/>
<organism evidence="19 20">
    <name type="scientific">Alteromonas genovensis</name>
    <dbReference type="NCBI Taxonomy" id="471225"/>
    <lineage>
        <taxon>Bacteria</taxon>
        <taxon>Pseudomonadati</taxon>
        <taxon>Pseudomonadota</taxon>
        <taxon>Gammaproteobacteria</taxon>
        <taxon>Alteromonadales</taxon>
        <taxon>Alteromonadaceae</taxon>
        <taxon>Alteromonas/Salinimonas group</taxon>
        <taxon>Alteromonas</taxon>
    </lineage>
</organism>
<keyword evidence="11 15" id="KW-0819">tRNA processing</keyword>
<comment type="caution">
    <text evidence="19">The sequence shown here is derived from an EMBL/GenBank/DDBJ whole genome shotgun (WGS) entry which is preliminary data.</text>
</comment>
<dbReference type="GO" id="GO:0002939">
    <property type="term" value="P:tRNA N1-guanine methylation"/>
    <property type="evidence" value="ECO:0007669"/>
    <property type="project" value="TreeGrafter"/>
</dbReference>
<dbReference type="PIRSF" id="PIRSF000386">
    <property type="entry name" value="tRNA_mtase"/>
    <property type="match status" value="1"/>
</dbReference>
<protein>
    <recommendedName>
        <fullName evidence="6 15">tRNA (guanine-N(1)-)-methyltransferase</fullName>
        <ecNumber evidence="5 15">2.1.1.228</ecNumber>
    </recommendedName>
    <alternativeName>
        <fullName evidence="12 15">M1G-methyltransferase</fullName>
    </alternativeName>
    <alternativeName>
        <fullName evidence="13 15">tRNA [GM37] methyltransferase</fullName>
    </alternativeName>
</protein>
<dbReference type="SUPFAM" id="SSF75217">
    <property type="entry name" value="alpha/beta knot"/>
    <property type="match status" value="1"/>
</dbReference>
<evidence type="ECO:0000259" key="18">
    <source>
        <dbReference type="Pfam" id="PF01746"/>
    </source>
</evidence>
<dbReference type="InterPro" id="IPR002649">
    <property type="entry name" value="tRNA_m1G_MeTrfase_TrmD"/>
</dbReference>
<comment type="function">
    <text evidence="1 15 17">Specifically methylates guanosine-37 in various tRNAs.</text>
</comment>
<evidence type="ECO:0000256" key="7">
    <source>
        <dbReference type="ARBA" id="ARBA00022490"/>
    </source>
</evidence>
<comment type="subunit">
    <text evidence="4 15 17">Homodimer.</text>
</comment>
<evidence type="ECO:0000256" key="10">
    <source>
        <dbReference type="ARBA" id="ARBA00022691"/>
    </source>
</evidence>
<keyword evidence="8 15" id="KW-0489">Methyltransferase</keyword>
<dbReference type="NCBIfam" id="NF000648">
    <property type="entry name" value="PRK00026.1"/>
    <property type="match status" value="1"/>
</dbReference>
<gene>
    <name evidence="15 19" type="primary">trmD</name>
    <name evidence="19" type="ORF">GTQ48_04920</name>
</gene>
<dbReference type="PANTHER" id="PTHR46417">
    <property type="entry name" value="TRNA (GUANINE-N(1)-)-METHYLTRANSFERASE"/>
    <property type="match status" value="1"/>
</dbReference>
<accession>A0A6N9TEH5</accession>
<keyword evidence="7 15" id="KW-0963">Cytoplasm</keyword>
<dbReference type="FunFam" id="1.10.1270.20:FF:000001">
    <property type="entry name" value="tRNA (guanine-N(1)-)-methyltransferase"/>
    <property type="match status" value="1"/>
</dbReference>
<evidence type="ECO:0000256" key="8">
    <source>
        <dbReference type="ARBA" id="ARBA00022603"/>
    </source>
</evidence>
<comment type="similarity">
    <text evidence="3 15 17">Belongs to the RNA methyltransferase TrmD family.</text>
</comment>
<evidence type="ECO:0000256" key="12">
    <source>
        <dbReference type="ARBA" id="ARBA00029736"/>
    </source>
</evidence>